<dbReference type="PANTHER" id="PTHR43265:SF1">
    <property type="entry name" value="ESTERASE ESTD"/>
    <property type="match status" value="1"/>
</dbReference>
<accession>A0ABZ2YNI7</accession>
<dbReference type="Gene3D" id="3.40.50.1820">
    <property type="entry name" value="alpha/beta hydrolase"/>
    <property type="match status" value="1"/>
</dbReference>
<keyword evidence="3" id="KW-1185">Reference proteome</keyword>
<evidence type="ECO:0000259" key="1">
    <source>
        <dbReference type="Pfam" id="PF02129"/>
    </source>
</evidence>
<evidence type="ECO:0000313" key="2">
    <source>
        <dbReference type="EMBL" id="WZN40474.1"/>
    </source>
</evidence>
<sequence>MYKYLIILGLAIGTVARGQERPQHPQPPYPYFSEEVTFDNAKDGFKLAGTFTRPEAAGKYPAVILVSGSGPQDRDSDIFGHKSFLVLADHLTRNGIAVLRYDDRGTNKSGGDMKGSDISGFTRDAQAAMQYLRSRPDVDAKKAGIIGHSEGGAIGQIMASEDPGVAFLVSMAGPGVDGAELIMSQTEAILRLYQLTDTIIKMQLGYQRAMMDAIVQEKDTAALRARIMRNAGRQYNENPNLKAVQPEEPFVRAVTAQYMSPEYLSIVRFDPKPYFAAIKCPVLALNGDKDIQVVSSVHLAGWKNGVKQATIRELPGLNHLFQQCNTCQVSEYKTLTETISPAALGVMTEWIRQTTGLAK</sequence>
<dbReference type="Pfam" id="PF02129">
    <property type="entry name" value="Peptidase_S15"/>
    <property type="match status" value="1"/>
</dbReference>
<dbReference type="Proteomes" id="UP001485459">
    <property type="component" value="Chromosome"/>
</dbReference>
<feature type="domain" description="Xaa-Pro dipeptidyl-peptidase-like" evidence="1">
    <location>
        <begin position="43"/>
        <end position="294"/>
    </location>
</feature>
<dbReference type="SUPFAM" id="SSF53474">
    <property type="entry name" value="alpha/beta-Hydrolases"/>
    <property type="match status" value="1"/>
</dbReference>
<dbReference type="InterPro" id="IPR029058">
    <property type="entry name" value="AB_hydrolase_fold"/>
</dbReference>
<dbReference type="RefSeq" id="WP_341835391.1">
    <property type="nucleotide sequence ID" value="NZ_CP149822.1"/>
</dbReference>
<dbReference type="InterPro" id="IPR053145">
    <property type="entry name" value="AB_hydrolase_Est10"/>
</dbReference>
<protein>
    <submittedName>
        <fullName evidence="2">Alpha/beta fold hydrolase</fullName>
    </submittedName>
</protein>
<evidence type="ECO:0000313" key="3">
    <source>
        <dbReference type="Proteomes" id="UP001485459"/>
    </source>
</evidence>
<keyword evidence="2" id="KW-0378">Hydrolase</keyword>
<dbReference type="InterPro" id="IPR000383">
    <property type="entry name" value="Xaa-Pro-like_dom"/>
</dbReference>
<dbReference type="PANTHER" id="PTHR43265">
    <property type="entry name" value="ESTERASE ESTD"/>
    <property type="match status" value="1"/>
</dbReference>
<dbReference type="EMBL" id="CP149822">
    <property type="protein sequence ID" value="WZN40474.1"/>
    <property type="molecule type" value="Genomic_DNA"/>
</dbReference>
<reference evidence="3" key="1">
    <citation type="submission" date="2024-03" db="EMBL/GenBank/DDBJ databases">
        <title>Chitinophaga horti sp. nov., isolated from garden soil.</title>
        <authorList>
            <person name="Lee D.S."/>
            <person name="Han D.M."/>
            <person name="Baek J.H."/>
            <person name="Choi D.G."/>
            <person name="Jeon J.H."/>
            <person name="Jeon C.O."/>
        </authorList>
    </citation>
    <scope>NUCLEOTIDE SEQUENCE [LARGE SCALE GENOMIC DNA]</scope>
    <source>
        <strain evidence="3">GPA1</strain>
    </source>
</reference>
<gene>
    <name evidence="2" type="ORF">WJU16_21145</name>
</gene>
<name>A0ABZ2YNI7_9BACT</name>
<proteinExistence type="predicted"/>
<dbReference type="GO" id="GO:0016787">
    <property type="term" value="F:hydrolase activity"/>
    <property type="evidence" value="ECO:0007669"/>
    <property type="project" value="UniProtKB-KW"/>
</dbReference>
<organism evidence="2 3">
    <name type="scientific">Chitinophaga pollutisoli</name>
    <dbReference type="NCBI Taxonomy" id="3133966"/>
    <lineage>
        <taxon>Bacteria</taxon>
        <taxon>Pseudomonadati</taxon>
        <taxon>Bacteroidota</taxon>
        <taxon>Chitinophagia</taxon>
        <taxon>Chitinophagales</taxon>
        <taxon>Chitinophagaceae</taxon>
        <taxon>Chitinophaga</taxon>
    </lineage>
</organism>